<dbReference type="Proteomes" id="UP000199103">
    <property type="component" value="Chromosome I"/>
</dbReference>
<dbReference type="EMBL" id="LT629772">
    <property type="protein sequence ID" value="SDT37049.1"/>
    <property type="molecule type" value="Genomic_DNA"/>
</dbReference>
<protein>
    <submittedName>
        <fullName evidence="1">Uncharacterized protein</fullName>
    </submittedName>
</protein>
<evidence type="ECO:0000313" key="2">
    <source>
        <dbReference type="Proteomes" id="UP000199103"/>
    </source>
</evidence>
<sequence length="35" mass="4406">MSDISFFGLYESGYHWHRTDWTVEVELNRRYLHEM</sequence>
<dbReference type="STRING" id="630515.SAMN04489812_5445"/>
<name>A0A1H1ZTX8_9ACTN</name>
<organism evidence="1 2">
    <name type="scientific">Microlunatus soli</name>
    <dbReference type="NCBI Taxonomy" id="630515"/>
    <lineage>
        <taxon>Bacteria</taxon>
        <taxon>Bacillati</taxon>
        <taxon>Actinomycetota</taxon>
        <taxon>Actinomycetes</taxon>
        <taxon>Propionibacteriales</taxon>
        <taxon>Propionibacteriaceae</taxon>
        <taxon>Microlunatus</taxon>
    </lineage>
</organism>
<evidence type="ECO:0000313" key="1">
    <source>
        <dbReference type="EMBL" id="SDT37049.1"/>
    </source>
</evidence>
<gene>
    <name evidence="1" type="ORF">SAMN04489812_5445</name>
</gene>
<accession>A0A1H1ZTX8</accession>
<reference evidence="1 2" key="1">
    <citation type="submission" date="2016-10" db="EMBL/GenBank/DDBJ databases">
        <authorList>
            <person name="de Groot N.N."/>
        </authorList>
    </citation>
    <scope>NUCLEOTIDE SEQUENCE [LARGE SCALE GENOMIC DNA]</scope>
    <source>
        <strain evidence="1 2">DSM 21800</strain>
    </source>
</reference>
<dbReference type="AlphaFoldDB" id="A0A1H1ZTX8"/>
<keyword evidence="2" id="KW-1185">Reference proteome</keyword>
<proteinExistence type="predicted"/>